<dbReference type="Proteomes" id="UP001176941">
    <property type="component" value="Chromosome Y"/>
</dbReference>
<dbReference type="InterPro" id="IPR051053">
    <property type="entry name" value="ECH/Chromodomain_protein"/>
</dbReference>
<sequence length="86" mass="9777">MGLAVNGKGPSRFMAALTTNCTSPLKTSVMGMKAGKRKFIKDSRDQPFSKRLRFSMRQRDSAYRYWDIVVRKQDGFTHILLSSKSS</sequence>
<accession>A0ABN9A5N6</accession>
<gene>
    <name evidence="1" type="ORF">MRATA1EN1_LOCUS30547</name>
</gene>
<dbReference type="PANTHER" id="PTHR43684">
    <property type="match status" value="1"/>
</dbReference>
<dbReference type="EMBL" id="OX460344">
    <property type="protein sequence ID" value="CAI9181585.1"/>
    <property type="molecule type" value="Genomic_DNA"/>
</dbReference>
<keyword evidence="2" id="KW-1185">Reference proteome</keyword>
<reference evidence="1" key="1">
    <citation type="submission" date="2023-04" db="EMBL/GenBank/DDBJ databases">
        <authorList>
            <consortium name="ELIXIR-Norway"/>
        </authorList>
    </citation>
    <scope>NUCLEOTIDE SEQUENCE [LARGE SCALE GENOMIC DNA]</scope>
</reference>
<evidence type="ECO:0000313" key="1">
    <source>
        <dbReference type="EMBL" id="CAI9181585.1"/>
    </source>
</evidence>
<organism evidence="1 2">
    <name type="scientific">Rangifer tarandus platyrhynchus</name>
    <name type="common">Svalbard reindeer</name>
    <dbReference type="NCBI Taxonomy" id="3082113"/>
    <lineage>
        <taxon>Eukaryota</taxon>
        <taxon>Metazoa</taxon>
        <taxon>Chordata</taxon>
        <taxon>Craniata</taxon>
        <taxon>Vertebrata</taxon>
        <taxon>Euteleostomi</taxon>
        <taxon>Mammalia</taxon>
        <taxon>Eutheria</taxon>
        <taxon>Laurasiatheria</taxon>
        <taxon>Artiodactyla</taxon>
        <taxon>Ruminantia</taxon>
        <taxon>Pecora</taxon>
        <taxon>Cervidae</taxon>
        <taxon>Odocoileinae</taxon>
        <taxon>Rangifer</taxon>
    </lineage>
</organism>
<dbReference type="PANTHER" id="PTHR43684:SF5">
    <property type="entry name" value="CHROMODOMAIN Y-LIKE PROTEIN"/>
    <property type="match status" value="1"/>
</dbReference>
<protein>
    <submittedName>
        <fullName evidence="1">Uncharacterized protein</fullName>
    </submittedName>
</protein>
<proteinExistence type="predicted"/>
<evidence type="ECO:0000313" key="2">
    <source>
        <dbReference type="Proteomes" id="UP001176941"/>
    </source>
</evidence>
<name>A0ABN9A5N6_RANTA</name>